<protein>
    <submittedName>
        <fullName evidence="5">FADH2 O2-dependent halogenase</fullName>
        <ecNumber evidence="5">1.14.14.-</ecNumber>
    </submittedName>
</protein>
<keyword evidence="6" id="KW-1185">Reference proteome</keyword>
<organism evidence="5 6">
    <name type="scientific">Armatimonas rosea</name>
    <dbReference type="NCBI Taxonomy" id="685828"/>
    <lineage>
        <taxon>Bacteria</taxon>
        <taxon>Bacillati</taxon>
        <taxon>Armatimonadota</taxon>
        <taxon>Armatimonadia</taxon>
        <taxon>Armatimonadales</taxon>
        <taxon>Armatimonadaceae</taxon>
        <taxon>Armatimonas</taxon>
    </lineage>
</organism>
<feature type="compositionally biased region" description="Basic and acidic residues" evidence="4">
    <location>
        <begin position="244"/>
        <end position="254"/>
    </location>
</feature>
<name>A0A7W9WAM6_ARMRO</name>
<dbReference type="Gene3D" id="3.50.50.60">
    <property type="entry name" value="FAD/NAD(P)-binding domain"/>
    <property type="match status" value="2"/>
</dbReference>
<sequence>MTFDLAIVGSGFGGSLLAMVARRLGKSVLLLERGSHPRFAIGESTSPLMNLLIEELAHTYDLPRLLPLATYGTWKTHYPELGVGLKRGFTYYGTQPGERLLVAASPGDPCADTHWLRADVDHFLVKEAIALGAEYHENTPLTRHEYTGGLWHLNEHTARFLVDATGPGKLWSNDVSFAGYPKTEALYSHFVGVRGASASLPGLTSLPPAPSLRLKPNFVGAKGGGGPTPTRSSSPLPSSPRSGNKSEGRGRGRDVPYPPDAAASHYVFPGGWMWILPFDNGVTSAGFAVESWLADELELAGKRHGAWERFLARFPAIQAQFADAQPVEKWHYAPKLSYRAQNVVGDGYLRLPSAAGFIDPLYSTGMPLTLLGIQRIAALIQHDKLQSPELLAHYEATTFAELDWVAEFIGANYAAFADFPRFVDTTMFYFAAASFSELARRTGRSDLAKGYLLTQNERFRANFHAWQQGMLSLTDAIAPWNAAGLADPSKDNLYGVDLEDVVKGASKLEKTEEELREIVATADWAQC</sequence>
<dbReference type="RefSeq" id="WP_184203865.1">
    <property type="nucleotide sequence ID" value="NZ_JACHGW010000008.1"/>
</dbReference>
<comment type="similarity">
    <text evidence="3">Belongs to the flavin-dependent halogenase family. Bacterial tryptophan halogenase subfamily.</text>
</comment>
<dbReference type="SUPFAM" id="SSF51905">
    <property type="entry name" value="FAD/NAD(P)-binding domain"/>
    <property type="match status" value="1"/>
</dbReference>
<comment type="caution">
    <text evidence="5">The sequence shown here is derived from an EMBL/GenBank/DDBJ whole genome shotgun (WGS) entry which is preliminary data.</text>
</comment>
<dbReference type="Proteomes" id="UP000520814">
    <property type="component" value="Unassembled WGS sequence"/>
</dbReference>
<gene>
    <name evidence="5" type="ORF">HNQ39_005619</name>
</gene>
<reference evidence="5 6" key="1">
    <citation type="submission" date="2020-08" db="EMBL/GenBank/DDBJ databases">
        <title>Genomic Encyclopedia of Type Strains, Phase IV (KMG-IV): sequencing the most valuable type-strain genomes for metagenomic binning, comparative biology and taxonomic classification.</title>
        <authorList>
            <person name="Goeker M."/>
        </authorList>
    </citation>
    <scope>NUCLEOTIDE SEQUENCE [LARGE SCALE GENOMIC DNA]</scope>
    <source>
        <strain evidence="5 6">DSM 23562</strain>
    </source>
</reference>
<dbReference type="PANTHER" id="PTHR43747:SF5">
    <property type="entry name" value="FAD-BINDING DOMAIN-CONTAINING PROTEIN"/>
    <property type="match status" value="1"/>
</dbReference>
<dbReference type="Pfam" id="PF04820">
    <property type="entry name" value="Trp_halogenase"/>
    <property type="match status" value="1"/>
</dbReference>
<dbReference type="Pfam" id="PF13450">
    <property type="entry name" value="NAD_binding_8"/>
    <property type="match status" value="1"/>
</dbReference>
<dbReference type="AlphaFoldDB" id="A0A7W9WAM6"/>
<keyword evidence="1 5" id="KW-0560">Oxidoreductase</keyword>
<evidence type="ECO:0000256" key="4">
    <source>
        <dbReference type="SAM" id="MobiDB-lite"/>
    </source>
</evidence>
<keyword evidence="2" id="KW-0503">Monooxygenase</keyword>
<evidence type="ECO:0000256" key="1">
    <source>
        <dbReference type="ARBA" id="ARBA00023002"/>
    </source>
</evidence>
<feature type="compositionally biased region" description="Low complexity" evidence="4">
    <location>
        <begin position="228"/>
        <end position="243"/>
    </location>
</feature>
<accession>A0A7W9WAM6</accession>
<evidence type="ECO:0000313" key="5">
    <source>
        <dbReference type="EMBL" id="MBB6053777.1"/>
    </source>
</evidence>
<feature type="region of interest" description="Disordered" evidence="4">
    <location>
        <begin position="214"/>
        <end position="256"/>
    </location>
</feature>
<dbReference type="GO" id="GO:0004497">
    <property type="term" value="F:monooxygenase activity"/>
    <property type="evidence" value="ECO:0007669"/>
    <property type="project" value="UniProtKB-KW"/>
</dbReference>
<dbReference type="InterPro" id="IPR006905">
    <property type="entry name" value="Flavin_halogenase"/>
</dbReference>
<evidence type="ECO:0000313" key="6">
    <source>
        <dbReference type="Proteomes" id="UP000520814"/>
    </source>
</evidence>
<dbReference type="PANTHER" id="PTHR43747">
    <property type="entry name" value="FAD-BINDING PROTEIN"/>
    <property type="match status" value="1"/>
</dbReference>
<evidence type="ECO:0000256" key="3">
    <source>
        <dbReference type="ARBA" id="ARBA00038396"/>
    </source>
</evidence>
<dbReference type="EC" id="1.14.14.-" evidence="5"/>
<dbReference type="InterPro" id="IPR036188">
    <property type="entry name" value="FAD/NAD-bd_sf"/>
</dbReference>
<evidence type="ECO:0000256" key="2">
    <source>
        <dbReference type="ARBA" id="ARBA00023033"/>
    </source>
</evidence>
<dbReference type="InterPro" id="IPR050816">
    <property type="entry name" value="Flavin-dep_Halogenase_NPB"/>
</dbReference>
<proteinExistence type="inferred from homology"/>
<dbReference type="EMBL" id="JACHGW010000008">
    <property type="protein sequence ID" value="MBB6053777.1"/>
    <property type="molecule type" value="Genomic_DNA"/>
</dbReference>